<dbReference type="EMBL" id="RAPK01000011">
    <property type="protein sequence ID" value="RKD69714.1"/>
    <property type="molecule type" value="Genomic_DNA"/>
</dbReference>
<protein>
    <submittedName>
        <fullName evidence="2">Uncharacterized protein</fullName>
    </submittedName>
</protein>
<evidence type="ECO:0000313" key="3">
    <source>
        <dbReference type="Proteomes" id="UP000285120"/>
    </source>
</evidence>
<dbReference type="RefSeq" id="WP_170146966.1">
    <property type="nucleotide sequence ID" value="NZ_RAPK01000011.1"/>
</dbReference>
<keyword evidence="1" id="KW-1133">Transmembrane helix</keyword>
<evidence type="ECO:0000256" key="1">
    <source>
        <dbReference type="SAM" id="Phobius"/>
    </source>
</evidence>
<keyword evidence="1" id="KW-0812">Transmembrane</keyword>
<proteinExistence type="predicted"/>
<comment type="caution">
    <text evidence="2">The sequence shown here is derived from an EMBL/GenBank/DDBJ whole genome shotgun (WGS) entry which is preliminary data.</text>
</comment>
<evidence type="ECO:0000313" key="2">
    <source>
        <dbReference type="EMBL" id="RKD69714.1"/>
    </source>
</evidence>
<gene>
    <name evidence="2" type="ORF">ATL39_3141</name>
</gene>
<sequence length="50" mass="5972">MADTFLEFMLGSFRGISEFYFEYQIIFNTIIVLFVLYQLFSNKKQDQSTS</sequence>
<accession>A0A419UX71</accession>
<keyword evidence="1" id="KW-0472">Membrane</keyword>
<reference evidence="2 3" key="1">
    <citation type="submission" date="2018-09" db="EMBL/GenBank/DDBJ databases">
        <title>Genomic Encyclopedia of Archaeal and Bacterial Type Strains, Phase II (KMG-II): from individual species to whole genera.</title>
        <authorList>
            <person name="Goeker M."/>
        </authorList>
    </citation>
    <scope>NUCLEOTIDE SEQUENCE [LARGE SCALE GENOMIC DNA]</scope>
    <source>
        <strain evidence="2 3">DSM 17008</strain>
    </source>
</reference>
<feature type="transmembrane region" description="Helical" evidence="1">
    <location>
        <begin position="20"/>
        <end position="40"/>
    </location>
</feature>
<organism evidence="2 3">
    <name type="scientific">Sinobaca qinghaiensis</name>
    <dbReference type="NCBI Taxonomy" id="342944"/>
    <lineage>
        <taxon>Bacteria</taxon>
        <taxon>Bacillati</taxon>
        <taxon>Bacillota</taxon>
        <taxon>Bacilli</taxon>
        <taxon>Bacillales</taxon>
        <taxon>Sporolactobacillaceae</taxon>
        <taxon>Sinobaca</taxon>
    </lineage>
</organism>
<name>A0A419UX71_9BACL</name>
<keyword evidence="3" id="KW-1185">Reference proteome</keyword>
<dbReference type="AlphaFoldDB" id="A0A419UX71"/>
<dbReference type="Proteomes" id="UP000285120">
    <property type="component" value="Unassembled WGS sequence"/>
</dbReference>